<dbReference type="EMBL" id="RYDJ01000014">
    <property type="protein sequence ID" value="RTZ03178.1"/>
    <property type="molecule type" value="Genomic_DNA"/>
</dbReference>
<keyword evidence="1" id="KW-0812">Transmembrane</keyword>
<protein>
    <recommendedName>
        <fullName evidence="2">VanZ-like domain-containing protein</fullName>
    </recommendedName>
</protein>
<keyword evidence="4" id="KW-1185">Reference proteome</keyword>
<keyword evidence="1" id="KW-1133">Transmembrane helix</keyword>
<evidence type="ECO:0000259" key="2">
    <source>
        <dbReference type="Pfam" id="PF04892"/>
    </source>
</evidence>
<feature type="transmembrane region" description="Helical" evidence="1">
    <location>
        <begin position="86"/>
        <end position="104"/>
    </location>
</feature>
<comment type="caution">
    <text evidence="3">The sequence shown here is derived from an EMBL/GenBank/DDBJ whole genome shotgun (WGS) entry which is preliminary data.</text>
</comment>
<dbReference type="AlphaFoldDB" id="A0A3S0PH49"/>
<keyword evidence="1" id="KW-0472">Membrane</keyword>
<dbReference type="Proteomes" id="UP000280825">
    <property type="component" value="Unassembled WGS sequence"/>
</dbReference>
<feature type="transmembrane region" description="Helical" evidence="1">
    <location>
        <begin position="23"/>
        <end position="45"/>
    </location>
</feature>
<dbReference type="PANTHER" id="PTHR28008:SF1">
    <property type="entry name" value="DOMAIN PROTEIN, PUTATIVE (AFU_ORTHOLOGUE AFUA_3G10980)-RELATED"/>
    <property type="match status" value="1"/>
</dbReference>
<feature type="transmembrane region" description="Helical" evidence="1">
    <location>
        <begin position="57"/>
        <end position="74"/>
    </location>
</feature>
<evidence type="ECO:0000313" key="3">
    <source>
        <dbReference type="EMBL" id="RTZ03178.1"/>
    </source>
</evidence>
<evidence type="ECO:0000313" key="4">
    <source>
        <dbReference type="Proteomes" id="UP000280825"/>
    </source>
</evidence>
<evidence type="ECO:0000256" key="1">
    <source>
        <dbReference type="SAM" id="Phobius"/>
    </source>
</evidence>
<dbReference type="Pfam" id="PF04892">
    <property type="entry name" value="VanZ"/>
    <property type="match status" value="1"/>
</dbReference>
<gene>
    <name evidence="3" type="ORF">EKL98_11915</name>
</gene>
<reference evidence="3 4" key="1">
    <citation type="submission" date="2018-12" db="EMBL/GenBank/DDBJ databases">
        <title>Flavobacterium sp. nov., isolated from glacier ice.</title>
        <authorList>
            <person name="Liu Q."/>
            <person name="Xin Y.-H."/>
        </authorList>
    </citation>
    <scope>NUCLEOTIDE SEQUENCE [LARGE SCALE GENOMIC DNA]</scope>
    <source>
        <strain evidence="3 4">RB1N8</strain>
    </source>
</reference>
<name>A0A3S0PH49_9FLAO</name>
<sequence>MLLNLIRFFRVIRIKKLLVHKQLFLWAAIVWAGIIAFFCLIQLNNVPLGNVSNIDKYVHAFFHFVLTSFCYLFLKKQISSSNSLKPLVFSFLFSFFFGIVIEISQELFTLSRHADIYDVSANTSGAVLAVAIAVLFKK</sequence>
<feature type="domain" description="VanZ-like" evidence="2">
    <location>
        <begin position="49"/>
        <end position="136"/>
    </location>
</feature>
<accession>A0A3S0PH49</accession>
<dbReference type="InterPro" id="IPR006976">
    <property type="entry name" value="VanZ-like"/>
</dbReference>
<proteinExistence type="predicted"/>
<organism evidence="3 4">
    <name type="scientific">Flavobacterium bomense</name>
    <dbReference type="NCBI Taxonomy" id="2497483"/>
    <lineage>
        <taxon>Bacteria</taxon>
        <taxon>Pseudomonadati</taxon>
        <taxon>Bacteroidota</taxon>
        <taxon>Flavobacteriia</taxon>
        <taxon>Flavobacteriales</taxon>
        <taxon>Flavobacteriaceae</taxon>
        <taxon>Flavobacterium</taxon>
    </lineage>
</organism>
<dbReference type="PANTHER" id="PTHR28008">
    <property type="entry name" value="DOMAIN PROTEIN, PUTATIVE (AFU_ORTHOLOGUE AFUA_3G10980)-RELATED"/>
    <property type="match status" value="1"/>
</dbReference>
<dbReference type="RefSeq" id="WP_126454173.1">
    <property type="nucleotide sequence ID" value="NZ_RYDJ01000014.1"/>
</dbReference>
<dbReference type="NCBIfam" id="NF037970">
    <property type="entry name" value="vanZ_1"/>
    <property type="match status" value="1"/>
</dbReference>
<feature type="transmembrane region" description="Helical" evidence="1">
    <location>
        <begin position="116"/>
        <end position="136"/>
    </location>
</feature>